<gene>
    <name evidence="8 10" type="primary">xylB</name>
    <name evidence="13" type="ORF">BCR25_10935</name>
</gene>
<dbReference type="CDD" id="cd07808">
    <property type="entry name" value="ASKHA_NBD_FGGY_EcXK-like"/>
    <property type="match status" value="1"/>
</dbReference>
<dbReference type="InterPro" id="IPR006000">
    <property type="entry name" value="Xylulokinase"/>
</dbReference>
<accession>A0A1E5G8W0</accession>
<name>A0A1E5G8W0_9ENTE</name>
<dbReference type="OrthoDB" id="9805576at2"/>
<feature type="active site" description="Proton acceptor" evidence="8">
    <location>
        <position position="239"/>
    </location>
</feature>
<reference evidence="14" key="1">
    <citation type="submission" date="2016-09" db="EMBL/GenBank/DDBJ databases">
        <authorList>
            <person name="Gulvik C.A."/>
        </authorList>
    </citation>
    <scope>NUCLEOTIDE SEQUENCE [LARGE SCALE GENOMIC DNA]</scope>
    <source>
        <strain evidence="14">LMG 8895</strain>
    </source>
</reference>
<comment type="similarity">
    <text evidence="1 8 9">Belongs to the FGGY kinase family.</text>
</comment>
<keyword evidence="6 8" id="KW-0067">ATP-binding</keyword>
<dbReference type="InterPro" id="IPR018483">
    <property type="entry name" value="Carb_kinase_FGGY_CS"/>
</dbReference>
<evidence type="ECO:0000256" key="5">
    <source>
        <dbReference type="ARBA" id="ARBA00022777"/>
    </source>
</evidence>
<feature type="binding site" evidence="8">
    <location>
        <begin position="81"/>
        <end position="82"/>
    </location>
    <ligand>
        <name>substrate</name>
    </ligand>
</feature>
<comment type="caution">
    <text evidence="13">The sequence shown here is derived from an EMBL/GenBank/DDBJ whole genome shotgun (WGS) entry which is preliminary data.</text>
</comment>
<sequence length="495" mass="54718">MSYVIGIDLGTGSVKGLVVDRNGKVILEAAENYPLHHPEKGYSEQDPADWIKGTKLVLKQLIETMPELKERLSGISFSGQMHSLVLLDQQDQPLRNAILWNDVRTTKQCEEISETLGDRLIDKTKNLALEGFTLPKLLWVKEHEPDIWKKAAHFLLPKDYLSFWLTGNKQMERSDAAGTLLLNVMEQEWDLEIADAFGIARELLPTLTASIDKVGTVRKSVCEELGIEGNVAVFAGGADNACAALGAGIVDQNRGLCSIGTSGVFLAYEGTHEQNYQGKLHFFNHVIPNSYYSMGVTLAAGQSLTWFKETFAPQMSFDALIQEASKSPLGSNGLLFTPYIMGERTPHVDSQVRGSFIGLDAGQKLNDFTRAVIEGITFSLKDAQVLMEGIAGKQFEEIVSVGGGAKSDLWLQIQADIFNTKISTLKTEQGPGLGAAMIAAVGCGWFNTLEECAKAFVVYEKEYYPQKSAVEKYQQLYQLYQQVYPQTKELCHQLK</sequence>
<dbReference type="InterPro" id="IPR018485">
    <property type="entry name" value="FGGY_C"/>
</dbReference>
<evidence type="ECO:0000256" key="1">
    <source>
        <dbReference type="ARBA" id="ARBA00009156"/>
    </source>
</evidence>
<dbReference type="Pfam" id="PF00370">
    <property type="entry name" value="FGGY_N"/>
    <property type="match status" value="1"/>
</dbReference>
<keyword evidence="3 8" id="KW-0808">Transferase</keyword>
<dbReference type="Proteomes" id="UP000095094">
    <property type="component" value="Unassembled WGS sequence"/>
</dbReference>
<dbReference type="GO" id="GO:0042732">
    <property type="term" value="P:D-xylose metabolic process"/>
    <property type="evidence" value="ECO:0007669"/>
    <property type="project" value="UniProtKB-KW"/>
</dbReference>
<evidence type="ECO:0000256" key="6">
    <source>
        <dbReference type="ARBA" id="ARBA00022840"/>
    </source>
</evidence>
<dbReference type="PANTHER" id="PTHR43095">
    <property type="entry name" value="SUGAR KINASE"/>
    <property type="match status" value="1"/>
</dbReference>
<dbReference type="PANTHER" id="PTHR43095:SF5">
    <property type="entry name" value="XYLULOSE KINASE"/>
    <property type="match status" value="1"/>
</dbReference>
<evidence type="ECO:0000313" key="14">
    <source>
        <dbReference type="Proteomes" id="UP000095094"/>
    </source>
</evidence>
<feature type="site" description="Important for activity" evidence="8">
    <location>
        <position position="8"/>
    </location>
</feature>
<dbReference type="AlphaFoldDB" id="A0A1E5G8W0"/>
<dbReference type="EMBL" id="MIJY01000045">
    <property type="protein sequence ID" value="OEG09081.1"/>
    <property type="molecule type" value="Genomic_DNA"/>
</dbReference>
<dbReference type="PROSITE" id="PS00933">
    <property type="entry name" value="FGGY_KINASES_1"/>
    <property type="match status" value="1"/>
</dbReference>
<comment type="function">
    <text evidence="8">Catalyzes the phosphorylation of D-xylulose to D-xylulose 5-phosphate.</text>
</comment>
<dbReference type="GO" id="GO:0005998">
    <property type="term" value="P:xylulose catabolic process"/>
    <property type="evidence" value="ECO:0007669"/>
    <property type="project" value="UniProtKB-UniRule"/>
</dbReference>
<comment type="catalytic activity">
    <reaction evidence="8 10">
        <text>D-xylulose + ATP = D-xylulose 5-phosphate + ADP + H(+)</text>
        <dbReference type="Rhea" id="RHEA:10964"/>
        <dbReference type="ChEBI" id="CHEBI:15378"/>
        <dbReference type="ChEBI" id="CHEBI:17140"/>
        <dbReference type="ChEBI" id="CHEBI:30616"/>
        <dbReference type="ChEBI" id="CHEBI:57737"/>
        <dbReference type="ChEBI" id="CHEBI:456216"/>
        <dbReference type="EC" id="2.7.1.17"/>
    </reaction>
</comment>
<evidence type="ECO:0000256" key="4">
    <source>
        <dbReference type="ARBA" id="ARBA00022741"/>
    </source>
</evidence>
<evidence type="ECO:0000259" key="12">
    <source>
        <dbReference type="Pfam" id="PF02782"/>
    </source>
</evidence>
<dbReference type="PIRSF" id="PIRSF000538">
    <property type="entry name" value="GlpK"/>
    <property type="match status" value="1"/>
</dbReference>
<evidence type="ECO:0000256" key="3">
    <source>
        <dbReference type="ARBA" id="ARBA00022679"/>
    </source>
</evidence>
<dbReference type="InterPro" id="IPR043129">
    <property type="entry name" value="ATPase_NBD"/>
</dbReference>
<keyword evidence="7 8" id="KW-0119">Carbohydrate metabolism</keyword>
<dbReference type="GO" id="GO:0005524">
    <property type="term" value="F:ATP binding"/>
    <property type="evidence" value="ECO:0007669"/>
    <property type="project" value="UniProtKB-UniRule"/>
</dbReference>
<dbReference type="NCBIfam" id="TIGR01312">
    <property type="entry name" value="XylB"/>
    <property type="match status" value="1"/>
</dbReference>
<dbReference type="HAMAP" id="MF_02220">
    <property type="entry name" value="XylB"/>
    <property type="match status" value="1"/>
</dbReference>
<dbReference type="EC" id="2.7.1.17" evidence="8 10"/>
<proteinExistence type="inferred from homology"/>
<keyword evidence="5 8" id="KW-0418">Kinase</keyword>
<keyword evidence="2 8" id="KW-0859">Xylose metabolism</keyword>
<dbReference type="Gene3D" id="3.30.420.40">
    <property type="match status" value="2"/>
</dbReference>
<dbReference type="SUPFAM" id="SSF53067">
    <property type="entry name" value="Actin-like ATPase domain"/>
    <property type="match status" value="2"/>
</dbReference>
<dbReference type="InterPro" id="IPR050406">
    <property type="entry name" value="FGGY_Carb_Kinase"/>
</dbReference>
<evidence type="ECO:0000256" key="7">
    <source>
        <dbReference type="ARBA" id="ARBA00023277"/>
    </source>
</evidence>
<dbReference type="GO" id="GO:0004856">
    <property type="term" value="F:D-xylulokinase activity"/>
    <property type="evidence" value="ECO:0007669"/>
    <property type="project" value="UniProtKB-UniRule"/>
</dbReference>
<evidence type="ECO:0000256" key="2">
    <source>
        <dbReference type="ARBA" id="ARBA00022629"/>
    </source>
</evidence>
<keyword evidence="4 8" id="KW-0547">Nucleotide-binding</keyword>
<organism evidence="13 14">
    <name type="scientific">Enterococcus termitis</name>
    <dbReference type="NCBI Taxonomy" id="332950"/>
    <lineage>
        <taxon>Bacteria</taxon>
        <taxon>Bacillati</taxon>
        <taxon>Bacillota</taxon>
        <taxon>Bacilli</taxon>
        <taxon>Lactobacillales</taxon>
        <taxon>Enterococcaceae</taxon>
        <taxon>Enterococcus</taxon>
    </lineage>
</organism>
<feature type="domain" description="Carbohydrate kinase FGGY N-terminal" evidence="11">
    <location>
        <begin position="3"/>
        <end position="246"/>
    </location>
</feature>
<dbReference type="InterPro" id="IPR018484">
    <property type="entry name" value="FGGY_N"/>
</dbReference>
<dbReference type="RefSeq" id="WP_069664771.1">
    <property type="nucleotide sequence ID" value="NZ_JBHUJJ010000001.1"/>
</dbReference>
<evidence type="ECO:0000256" key="10">
    <source>
        <dbReference type="RuleBase" id="RU364073"/>
    </source>
</evidence>
<protein>
    <recommendedName>
        <fullName evidence="8 10">Xylulose kinase</fullName>
        <shortName evidence="8 10">Xylulokinase</shortName>
        <ecNumber evidence="8 10">2.7.1.17</ecNumber>
    </recommendedName>
</protein>
<dbReference type="PROSITE" id="PS00445">
    <property type="entry name" value="FGGY_KINASES_2"/>
    <property type="match status" value="1"/>
</dbReference>
<evidence type="ECO:0000256" key="9">
    <source>
        <dbReference type="RuleBase" id="RU003733"/>
    </source>
</evidence>
<evidence type="ECO:0000256" key="8">
    <source>
        <dbReference type="HAMAP-Rule" id="MF_02220"/>
    </source>
</evidence>
<evidence type="ECO:0000259" key="11">
    <source>
        <dbReference type="Pfam" id="PF00370"/>
    </source>
</evidence>
<feature type="domain" description="Carbohydrate kinase FGGY C-terminal" evidence="12">
    <location>
        <begin position="256"/>
        <end position="442"/>
    </location>
</feature>
<dbReference type="InterPro" id="IPR000577">
    <property type="entry name" value="Carb_kinase_FGGY"/>
</dbReference>
<evidence type="ECO:0000313" key="13">
    <source>
        <dbReference type="EMBL" id="OEG09081.1"/>
    </source>
</evidence>
<dbReference type="Pfam" id="PF02782">
    <property type="entry name" value="FGGY_C"/>
    <property type="match status" value="1"/>
</dbReference>
<keyword evidence="14" id="KW-1185">Reference proteome</keyword>